<dbReference type="RefSeq" id="XP_007772997.1">
    <property type="nucleotide sequence ID" value="XM_007774807.1"/>
</dbReference>
<keyword evidence="2" id="KW-1185">Reference proteome</keyword>
<reference evidence="2" key="1">
    <citation type="journal article" date="2012" name="Science">
        <title>The Paleozoic origin of enzymatic lignin decomposition reconstructed from 31 fungal genomes.</title>
        <authorList>
            <person name="Floudas D."/>
            <person name="Binder M."/>
            <person name="Riley R."/>
            <person name="Barry K."/>
            <person name="Blanchette R.A."/>
            <person name="Henrissat B."/>
            <person name="Martinez A.T."/>
            <person name="Otillar R."/>
            <person name="Spatafora J.W."/>
            <person name="Yadav J.S."/>
            <person name="Aerts A."/>
            <person name="Benoit I."/>
            <person name="Boyd A."/>
            <person name="Carlson A."/>
            <person name="Copeland A."/>
            <person name="Coutinho P.M."/>
            <person name="de Vries R.P."/>
            <person name="Ferreira P."/>
            <person name="Findley K."/>
            <person name="Foster B."/>
            <person name="Gaskell J."/>
            <person name="Glotzer D."/>
            <person name="Gorecki P."/>
            <person name="Heitman J."/>
            <person name="Hesse C."/>
            <person name="Hori C."/>
            <person name="Igarashi K."/>
            <person name="Jurgens J.A."/>
            <person name="Kallen N."/>
            <person name="Kersten P."/>
            <person name="Kohler A."/>
            <person name="Kuees U."/>
            <person name="Kumar T.K.A."/>
            <person name="Kuo A."/>
            <person name="LaButti K."/>
            <person name="Larrondo L.F."/>
            <person name="Lindquist E."/>
            <person name="Ling A."/>
            <person name="Lombard V."/>
            <person name="Lucas S."/>
            <person name="Lundell T."/>
            <person name="Martin R."/>
            <person name="McLaughlin D.J."/>
            <person name="Morgenstern I."/>
            <person name="Morin E."/>
            <person name="Murat C."/>
            <person name="Nagy L.G."/>
            <person name="Nolan M."/>
            <person name="Ohm R.A."/>
            <person name="Patyshakuliyeva A."/>
            <person name="Rokas A."/>
            <person name="Ruiz-Duenas F.J."/>
            <person name="Sabat G."/>
            <person name="Salamov A."/>
            <person name="Samejima M."/>
            <person name="Schmutz J."/>
            <person name="Slot J.C."/>
            <person name="St John F."/>
            <person name="Stenlid J."/>
            <person name="Sun H."/>
            <person name="Sun S."/>
            <person name="Syed K."/>
            <person name="Tsang A."/>
            <person name="Wiebenga A."/>
            <person name="Young D."/>
            <person name="Pisabarro A."/>
            <person name="Eastwood D.C."/>
            <person name="Martin F."/>
            <person name="Cullen D."/>
            <person name="Grigoriev I.V."/>
            <person name="Hibbett D.S."/>
        </authorList>
    </citation>
    <scope>NUCLEOTIDE SEQUENCE [LARGE SCALE GENOMIC DNA]</scope>
    <source>
        <strain evidence="2">RWD-64-598 SS2</strain>
    </source>
</reference>
<dbReference type="AlphaFoldDB" id="A0A5M3MCH4"/>
<accession>A0A5M3MCH4</accession>
<dbReference type="OrthoDB" id="2681592at2759"/>
<dbReference type="EMBL" id="JH711585">
    <property type="protein sequence ID" value="EIW76604.1"/>
    <property type="molecule type" value="Genomic_DNA"/>
</dbReference>
<dbReference type="GeneID" id="19203820"/>
<proteinExistence type="predicted"/>
<gene>
    <name evidence="1" type="ORF">CONPUDRAFT_157788</name>
</gene>
<protein>
    <submittedName>
        <fullName evidence="1">Uncharacterized protein</fullName>
    </submittedName>
</protein>
<dbReference type="Proteomes" id="UP000053558">
    <property type="component" value="Unassembled WGS sequence"/>
</dbReference>
<dbReference type="KEGG" id="cput:CONPUDRAFT_157788"/>
<name>A0A5M3MCH4_CONPW</name>
<evidence type="ECO:0000313" key="2">
    <source>
        <dbReference type="Proteomes" id="UP000053558"/>
    </source>
</evidence>
<organism evidence="1 2">
    <name type="scientific">Coniophora puteana (strain RWD-64-598)</name>
    <name type="common">Brown rot fungus</name>
    <dbReference type="NCBI Taxonomy" id="741705"/>
    <lineage>
        <taxon>Eukaryota</taxon>
        <taxon>Fungi</taxon>
        <taxon>Dikarya</taxon>
        <taxon>Basidiomycota</taxon>
        <taxon>Agaricomycotina</taxon>
        <taxon>Agaricomycetes</taxon>
        <taxon>Agaricomycetidae</taxon>
        <taxon>Boletales</taxon>
        <taxon>Coniophorineae</taxon>
        <taxon>Coniophoraceae</taxon>
        <taxon>Coniophora</taxon>
    </lineage>
</organism>
<evidence type="ECO:0000313" key="1">
    <source>
        <dbReference type="EMBL" id="EIW76604.1"/>
    </source>
</evidence>
<comment type="caution">
    <text evidence="1">The sequence shown here is derived from an EMBL/GenBank/DDBJ whole genome shotgun (WGS) entry which is preliminary data.</text>
</comment>
<sequence>MPKWPHSIHFSMDESLMVLHWSVYTGGVRESRHGPNGFSVYALHETSLEQNFAIGAKKGSSVKPSIRILSRRSFAEFRAWKGAANGTGSSQIKVPLIMVDSKGQDFLLSRVVDEVH</sequence>